<dbReference type="PANTHER" id="PTHR20371:SF1">
    <property type="entry name" value="ENOLASE-PHOSPHATASE E1"/>
    <property type="match status" value="1"/>
</dbReference>
<evidence type="ECO:0000313" key="5">
    <source>
        <dbReference type="Proteomes" id="UP000279275"/>
    </source>
</evidence>
<keyword evidence="2 4" id="KW-0378">Hydrolase</keyword>
<dbReference type="AlphaFoldDB" id="A0A3M2L9E5"/>
<reference evidence="4 5" key="1">
    <citation type="submission" date="2018-10" db="EMBL/GenBank/DDBJ databases">
        <title>Isolation from cow dung.</title>
        <authorList>
            <person name="Ling L."/>
        </authorList>
    </citation>
    <scope>NUCLEOTIDE SEQUENCE [LARGE SCALE GENOMIC DNA]</scope>
    <source>
        <strain evidence="4 5">NEAU-LL90</strain>
    </source>
</reference>
<dbReference type="SFLD" id="SFLDS00003">
    <property type="entry name" value="Haloacid_Dehalogenase"/>
    <property type="match status" value="1"/>
</dbReference>
<accession>A0A3M2L9E5</accession>
<dbReference type="SFLD" id="SFLDG01133">
    <property type="entry name" value="C1.5.4:_Enolase-phosphatase_Li"/>
    <property type="match status" value="1"/>
</dbReference>
<dbReference type="PANTHER" id="PTHR20371">
    <property type="entry name" value="ENOLASE-PHOSPHATASE E1"/>
    <property type="match status" value="1"/>
</dbReference>
<organism evidence="4 5">
    <name type="scientific">Nocardia stercoris</name>
    <dbReference type="NCBI Taxonomy" id="2483361"/>
    <lineage>
        <taxon>Bacteria</taxon>
        <taxon>Bacillati</taxon>
        <taxon>Actinomycetota</taxon>
        <taxon>Actinomycetes</taxon>
        <taxon>Mycobacteriales</taxon>
        <taxon>Nocardiaceae</taxon>
        <taxon>Nocardia</taxon>
    </lineage>
</organism>
<keyword evidence="1" id="KW-0028">Amino-acid biosynthesis</keyword>
<dbReference type="InterPro" id="IPR023943">
    <property type="entry name" value="Enolase-ppase_E1"/>
</dbReference>
<evidence type="ECO:0000313" key="4">
    <source>
        <dbReference type="EMBL" id="RMI33666.1"/>
    </source>
</evidence>
<protein>
    <submittedName>
        <fullName evidence="4">Acireductone synthase</fullName>
        <ecNumber evidence="4">3.1.3.77</ecNumber>
    </submittedName>
</protein>
<sequence length="229" mass="24839">MVSAIVVDIEGTTSPTDAVRGELYGYTRQRLPEWLAENAGGVADEVVAGVRELADRPDADLDEVVEIMRGWLNADVKAEPLKTAQGYICAEGFRSGDLYGEFFPDVPPALTAWHAAGRTLYVYSSGSIRNQQDWFTFARDGKLSNLISGWFDLTNAGPKRDIASYQAIAAAVGVPAGEIVFLSDQADELDAAVAAGWQVVGVTRPGEPNLPREPHRWVTTFTELADLSH</sequence>
<proteinExistence type="predicted"/>
<dbReference type="Gene3D" id="1.10.720.60">
    <property type="match status" value="1"/>
</dbReference>
<dbReference type="InterPro" id="IPR036412">
    <property type="entry name" value="HAD-like_sf"/>
</dbReference>
<dbReference type="EMBL" id="RFFH01000003">
    <property type="protein sequence ID" value="RMI33666.1"/>
    <property type="molecule type" value="Genomic_DNA"/>
</dbReference>
<dbReference type="GO" id="GO:0019509">
    <property type="term" value="P:L-methionine salvage from methylthioadenosine"/>
    <property type="evidence" value="ECO:0007669"/>
    <property type="project" value="InterPro"/>
</dbReference>
<dbReference type="GO" id="GO:0043874">
    <property type="term" value="F:acireductone synthase activity"/>
    <property type="evidence" value="ECO:0007669"/>
    <property type="project" value="UniProtKB-EC"/>
</dbReference>
<dbReference type="CDD" id="cd01629">
    <property type="entry name" value="HAD_EP"/>
    <property type="match status" value="1"/>
</dbReference>
<dbReference type="Pfam" id="PF00702">
    <property type="entry name" value="Hydrolase"/>
    <property type="match status" value="1"/>
</dbReference>
<comment type="caution">
    <text evidence="4">The sequence shown here is derived from an EMBL/GenBank/DDBJ whole genome shotgun (WGS) entry which is preliminary data.</text>
</comment>
<evidence type="ECO:0000256" key="3">
    <source>
        <dbReference type="ARBA" id="ARBA00023167"/>
    </source>
</evidence>
<keyword evidence="5" id="KW-1185">Reference proteome</keyword>
<dbReference type="InterPro" id="IPR023214">
    <property type="entry name" value="HAD_sf"/>
</dbReference>
<evidence type="ECO:0000256" key="2">
    <source>
        <dbReference type="ARBA" id="ARBA00022801"/>
    </source>
</evidence>
<evidence type="ECO:0000256" key="1">
    <source>
        <dbReference type="ARBA" id="ARBA00022605"/>
    </source>
</evidence>
<dbReference type="Proteomes" id="UP000279275">
    <property type="component" value="Unassembled WGS sequence"/>
</dbReference>
<keyword evidence="3" id="KW-0486">Methionine biosynthesis</keyword>
<dbReference type="SFLD" id="SFLDG01129">
    <property type="entry name" value="C1.5:_HAD__Beta-PGM__Phosphata"/>
    <property type="match status" value="1"/>
</dbReference>
<name>A0A3M2L9E5_9NOCA</name>
<dbReference type="SUPFAM" id="SSF56784">
    <property type="entry name" value="HAD-like"/>
    <property type="match status" value="1"/>
</dbReference>
<dbReference type="EC" id="3.1.3.77" evidence="4"/>
<gene>
    <name evidence="4" type="primary">mtnC</name>
    <name evidence="4" type="ORF">EBN03_09220</name>
</gene>
<dbReference type="NCBIfam" id="TIGR01691">
    <property type="entry name" value="enolase-ppase"/>
    <property type="match status" value="1"/>
</dbReference>
<dbReference type="Gene3D" id="3.40.50.1000">
    <property type="entry name" value="HAD superfamily/HAD-like"/>
    <property type="match status" value="1"/>
</dbReference>
<dbReference type="OrthoDB" id="9797416at2"/>
<dbReference type="GO" id="GO:0000287">
    <property type="term" value="F:magnesium ion binding"/>
    <property type="evidence" value="ECO:0007669"/>
    <property type="project" value="InterPro"/>
</dbReference>